<evidence type="ECO:0000313" key="1">
    <source>
        <dbReference type="EMBL" id="QEY26672.1"/>
    </source>
</evidence>
<dbReference type="KEGG" id="nzl:D0T92_09125"/>
<keyword evidence="2" id="KW-1185">Reference proteome</keyword>
<dbReference type="EMBL" id="CP031700">
    <property type="protein sequence ID" value="QEY26672.1"/>
    <property type="molecule type" value="Genomic_DNA"/>
</dbReference>
<sequence>MPILPIWAEIKPLLKTLKSTVNPLLFSILAKPPNTYGDRPGIRKGVVSRTVRKTAWPMIHSSSVKIRKRYIIRTGDMFHMNGKFKKRLPPKLCIFCKAKTKPLLVIPPSNAVTAMTKPVI</sequence>
<gene>
    <name evidence="1" type="ORF">D0T92_09125</name>
</gene>
<dbReference type="OrthoDB" id="8606645at2"/>
<evidence type="ECO:0000313" key="2">
    <source>
        <dbReference type="Proteomes" id="UP000325713"/>
    </source>
</evidence>
<dbReference type="AlphaFoldDB" id="A0A5J6Q0H5"/>
<dbReference type="Pfam" id="PF13665">
    <property type="entry name" value="Tox-PAAR-like"/>
    <property type="match status" value="1"/>
</dbReference>
<accession>A0A5J6Q0H5</accession>
<proteinExistence type="predicted"/>
<name>A0A5J6Q0H5_9NEIS</name>
<dbReference type="Proteomes" id="UP000325713">
    <property type="component" value="Chromosome"/>
</dbReference>
<organism evidence="1 2">
    <name type="scientific">Neisseria zalophi</name>
    <dbReference type="NCBI Taxonomy" id="640030"/>
    <lineage>
        <taxon>Bacteria</taxon>
        <taxon>Pseudomonadati</taxon>
        <taxon>Pseudomonadota</taxon>
        <taxon>Betaproteobacteria</taxon>
        <taxon>Neisseriales</taxon>
        <taxon>Neisseriaceae</taxon>
        <taxon>Neisseria</taxon>
    </lineage>
</organism>
<protein>
    <submittedName>
        <fullName evidence="1">DUF4150 domain-containing protein</fullName>
    </submittedName>
</protein>
<reference evidence="1 2" key="1">
    <citation type="submission" date="2018-08" db="EMBL/GenBank/DDBJ databases">
        <title>Neisseria zalophi ATCC BAA-2455 complete genome.</title>
        <authorList>
            <person name="Veseli I.A."/>
            <person name="Buttler R."/>
            <person name="Mascarenhas dos Santos A.C."/>
            <person name="Pombert J.-F."/>
        </authorList>
    </citation>
    <scope>NUCLEOTIDE SEQUENCE [LARGE SCALE GENOMIC DNA]</scope>
    <source>
        <strain evidence="1 2">ATCC BAA-2455</strain>
    </source>
</reference>